<dbReference type="CDD" id="cd04181">
    <property type="entry name" value="NTP_transferase"/>
    <property type="match status" value="1"/>
</dbReference>
<dbReference type="InterPro" id="IPR011051">
    <property type="entry name" value="RmlC_Cupin_sf"/>
</dbReference>
<evidence type="ECO:0000313" key="3">
    <source>
        <dbReference type="EMBL" id="MBE6511065.1"/>
    </source>
</evidence>
<evidence type="ECO:0000259" key="2">
    <source>
        <dbReference type="Pfam" id="PF07883"/>
    </source>
</evidence>
<feature type="domain" description="Cupin type-2" evidence="2">
    <location>
        <begin position="256"/>
        <end position="312"/>
    </location>
</feature>
<reference evidence="3" key="1">
    <citation type="submission" date="2019-04" db="EMBL/GenBank/DDBJ databases">
        <title>Evolution of Biomass-Degrading Anaerobic Consortia Revealed by Metagenomics.</title>
        <authorList>
            <person name="Peng X."/>
        </authorList>
    </citation>
    <scope>NUCLEOTIDE SEQUENCE</scope>
    <source>
        <strain evidence="3">SIG13</strain>
    </source>
</reference>
<dbReference type="Pfam" id="PF00483">
    <property type="entry name" value="NTP_transferase"/>
    <property type="match status" value="1"/>
</dbReference>
<feature type="domain" description="Nucleotidyl transferase" evidence="1">
    <location>
        <begin position="6"/>
        <end position="229"/>
    </location>
</feature>
<dbReference type="Gene3D" id="2.60.120.10">
    <property type="entry name" value="Jelly Rolls"/>
    <property type="match status" value="1"/>
</dbReference>
<evidence type="ECO:0000259" key="1">
    <source>
        <dbReference type="Pfam" id="PF00483"/>
    </source>
</evidence>
<dbReference type="Pfam" id="PF07883">
    <property type="entry name" value="Cupin_2"/>
    <property type="match status" value="1"/>
</dbReference>
<protein>
    <submittedName>
        <fullName evidence="3">Cupin domain-containing protein</fullName>
    </submittedName>
</protein>
<dbReference type="SUPFAM" id="SSF51182">
    <property type="entry name" value="RmlC-like cupins"/>
    <property type="match status" value="1"/>
</dbReference>
<evidence type="ECO:0000313" key="4">
    <source>
        <dbReference type="Proteomes" id="UP000713479"/>
    </source>
</evidence>
<gene>
    <name evidence="3" type="ORF">E7Z74_07370</name>
</gene>
<comment type="caution">
    <text evidence="3">The sequence shown here is derived from an EMBL/GenBank/DDBJ whole genome shotgun (WGS) entry which is preliminary data.</text>
</comment>
<organism evidence="3 4">
    <name type="scientific">Methanobrevibacter millerae</name>
    <dbReference type="NCBI Taxonomy" id="230361"/>
    <lineage>
        <taxon>Archaea</taxon>
        <taxon>Methanobacteriati</taxon>
        <taxon>Methanobacteriota</taxon>
        <taxon>Methanomada group</taxon>
        <taxon>Methanobacteria</taxon>
        <taxon>Methanobacteriales</taxon>
        <taxon>Methanobacteriaceae</taxon>
        <taxon>Methanobrevibacter</taxon>
    </lineage>
</organism>
<dbReference type="InterPro" id="IPR013096">
    <property type="entry name" value="Cupin_2"/>
</dbReference>
<dbReference type="PANTHER" id="PTHR22572">
    <property type="entry name" value="SUGAR-1-PHOSPHATE GUANYL TRANSFERASE"/>
    <property type="match status" value="1"/>
</dbReference>
<dbReference type="SUPFAM" id="SSF53448">
    <property type="entry name" value="Nucleotide-diphospho-sugar transferases"/>
    <property type="match status" value="1"/>
</dbReference>
<dbReference type="InterPro" id="IPR029044">
    <property type="entry name" value="Nucleotide-diphossugar_trans"/>
</dbReference>
<sequence length="336" mass="38976">MMETVGMILCGGFGKRLRPFTETLPKPLIEIDEDYTILDKQLFDFKSAGVDEAYLLVGFLHEKIEERYGDEYNGVKIHYVIEDEPLGTLNAIRLGMEAIGEDKQCIICNGDIVSDVNIKAMIDQGVKSSLPVIMFVTQMQSPYGIVEMNGDRLVSFKEKPILEDYYINGGIYFTKSKIDFREFRTGDIEKTYFPLIAKENNLGYYKENGIFWIAVDTYKELEAVKKEYKNKTDKPWGYEKVLILTEKYLTKELYIKEGFRTSFHYHNKKDETMYILSGSGYIEFEDRKEYFSKNDTIRIQPGIAHSIVATENTLLHEVSTPYLDDTVSIKEYYVRE</sequence>
<dbReference type="InterPro" id="IPR014710">
    <property type="entry name" value="RmlC-like_jellyroll"/>
</dbReference>
<dbReference type="Gene3D" id="3.90.550.10">
    <property type="entry name" value="Spore Coat Polysaccharide Biosynthesis Protein SpsA, Chain A"/>
    <property type="match status" value="1"/>
</dbReference>
<dbReference type="InterPro" id="IPR005835">
    <property type="entry name" value="NTP_transferase_dom"/>
</dbReference>
<dbReference type="Proteomes" id="UP000713479">
    <property type="component" value="Unassembled WGS sequence"/>
</dbReference>
<dbReference type="InterPro" id="IPR050486">
    <property type="entry name" value="Mannose-1P_guanyltransferase"/>
</dbReference>
<name>A0A8T3VT35_9EURY</name>
<accession>A0A8T3VT35</accession>
<proteinExistence type="predicted"/>
<dbReference type="EMBL" id="SUTF01000008">
    <property type="protein sequence ID" value="MBE6511065.1"/>
    <property type="molecule type" value="Genomic_DNA"/>
</dbReference>
<dbReference type="AlphaFoldDB" id="A0A8T3VT35"/>